<organism evidence="2">
    <name type="scientific">mine drainage metagenome</name>
    <dbReference type="NCBI Taxonomy" id="410659"/>
    <lineage>
        <taxon>unclassified sequences</taxon>
        <taxon>metagenomes</taxon>
        <taxon>ecological metagenomes</taxon>
    </lineage>
</organism>
<protein>
    <submittedName>
        <fullName evidence="2">Uncharacterized protein</fullName>
    </submittedName>
</protein>
<proteinExistence type="predicted"/>
<accession>A0A1J5S7F0</accession>
<name>A0A1J5S7F0_9ZZZZ</name>
<reference evidence="2" key="1">
    <citation type="submission" date="2016-10" db="EMBL/GenBank/DDBJ databases">
        <title>Sequence of Gallionella enrichment culture.</title>
        <authorList>
            <person name="Poehlein A."/>
            <person name="Muehling M."/>
            <person name="Daniel R."/>
        </authorList>
    </citation>
    <scope>NUCLEOTIDE SEQUENCE</scope>
</reference>
<dbReference type="EMBL" id="MLJW01000059">
    <property type="protein sequence ID" value="OIR04231.1"/>
    <property type="molecule type" value="Genomic_DNA"/>
</dbReference>
<dbReference type="AlphaFoldDB" id="A0A1J5S7F0"/>
<sequence length="59" mass="6498">MRWEMYFKAKDAASREEKAELPLNPQHEGSEIDSPVVGGSEMKEASPDPGMAKPVHLST</sequence>
<comment type="caution">
    <text evidence="2">The sequence shown here is derived from an EMBL/GenBank/DDBJ whole genome shotgun (WGS) entry which is preliminary data.</text>
</comment>
<evidence type="ECO:0000313" key="2">
    <source>
        <dbReference type="EMBL" id="OIR04231.1"/>
    </source>
</evidence>
<evidence type="ECO:0000256" key="1">
    <source>
        <dbReference type="SAM" id="MobiDB-lite"/>
    </source>
</evidence>
<feature type="compositionally biased region" description="Basic and acidic residues" evidence="1">
    <location>
        <begin position="9"/>
        <end position="20"/>
    </location>
</feature>
<feature type="region of interest" description="Disordered" evidence="1">
    <location>
        <begin position="9"/>
        <end position="59"/>
    </location>
</feature>
<gene>
    <name evidence="2" type="ORF">GALL_137130</name>
</gene>